<keyword evidence="2" id="KW-0170">Cobalt</keyword>
<feature type="domain" description="B12-binding" evidence="3">
    <location>
        <begin position="93"/>
        <end position="218"/>
    </location>
</feature>
<proteinExistence type="predicted"/>
<organism evidence="4 5">
    <name type="scientific">Nocardioides jiangsuensis</name>
    <dbReference type="NCBI Taxonomy" id="2866161"/>
    <lineage>
        <taxon>Bacteria</taxon>
        <taxon>Bacillati</taxon>
        <taxon>Actinomycetota</taxon>
        <taxon>Actinomycetes</taxon>
        <taxon>Propionibacteriales</taxon>
        <taxon>Nocardioidaceae</taxon>
        <taxon>Nocardioides</taxon>
    </lineage>
</organism>
<keyword evidence="5" id="KW-1185">Reference proteome</keyword>
<evidence type="ECO:0000256" key="2">
    <source>
        <dbReference type="ARBA" id="ARBA00023285"/>
    </source>
</evidence>
<comment type="caution">
    <text evidence="4">The sequence shown here is derived from an EMBL/GenBank/DDBJ whole genome shotgun (WGS) entry which is preliminary data.</text>
</comment>
<name>A0ABS7RL08_9ACTN</name>
<dbReference type="RefSeq" id="WP_221025410.1">
    <property type="nucleotide sequence ID" value="NZ_JAIEZQ010000002.1"/>
</dbReference>
<dbReference type="Gene3D" id="1.10.1240.10">
    <property type="entry name" value="Methionine synthase domain"/>
    <property type="match status" value="1"/>
</dbReference>
<dbReference type="SUPFAM" id="SSF52242">
    <property type="entry name" value="Cobalamin (vitamin B12)-binding domain"/>
    <property type="match status" value="1"/>
</dbReference>
<dbReference type="PANTHER" id="PTHR45833">
    <property type="entry name" value="METHIONINE SYNTHASE"/>
    <property type="match status" value="1"/>
</dbReference>
<dbReference type="Gene3D" id="3.40.50.280">
    <property type="entry name" value="Cobalamin-binding domain"/>
    <property type="match status" value="1"/>
</dbReference>
<reference evidence="4 5" key="1">
    <citation type="submission" date="2021-08" db="EMBL/GenBank/DDBJ databases">
        <title>Nocardioides bacterium WL0053 sp. nov., isolated from the sediment.</title>
        <authorList>
            <person name="Wang L."/>
            <person name="Zhang D."/>
            <person name="Zhang A."/>
        </authorList>
    </citation>
    <scope>NUCLEOTIDE SEQUENCE [LARGE SCALE GENOMIC DNA]</scope>
    <source>
        <strain evidence="4 5">WL0053</strain>
    </source>
</reference>
<sequence>MNAGVGERSSADYLDALSRGDRRAAQAVVERLRREGMSPLDVMTQVIAPAQYRVGELWADDSWSVAQEHAATAVSESVLAVLTADTEAPGLSGAPVVVSCVEQEWHALPAGLVAAHLRAAGIPVSYLGANSSADQLVRHVHELGPRAVALSCSLGASLPRVRRQIEAVRATGTPVIVGGSAFDPAGRRAATLGATAYAATGALAVPAVQGLPRAVPPADPLVHPGADEAVIVQAEREAIAANIRRRVFAAHPSDDPVAETSGWRKALTDHLPHLVGAVAGALVADDATVLDDAVTWLDHVLSHRAAPSGLTDELVQALAAELREHPVAARLLTRA</sequence>
<protein>
    <submittedName>
        <fullName evidence="4">Cobalamin-dependent protein</fullName>
    </submittedName>
</protein>
<evidence type="ECO:0000313" key="4">
    <source>
        <dbReference type="EMBL" id="MBY9075696.1"/>
    </source>
</evidence>
<dbReference type="PROSITE" id="PS51332">
    <property type="entry name" value="B12_BINDING"/>
    <property type="match status" value="1"/>
</dbReference>
<dbReference type="Pfam" id="PF02607">
    <property type="entry name" value="B12-binding_2"/>
    <property type="match status" value="1"/>
</dbReference>
<dbReference type="InterPro" id="IPR006158">
    <property type="entry name" value="Cobalamin-bd"/>
</dbReference>
<evidence type="ECO:0000313" key="5">
    <source>
        <dbReference type="Proteomes" id="UP000754710"/>
    </source>
</evidence>
<dbReference type="Pfam" id="PF02310">
    <property type="entry name" value="B12-binding"/>
    <property type="match status" value="1"/>
</dbReference>
<accession>A0ABS7RL08</accession>
<dbReference type="InterPro" id="IPR036594">
    <property type="entry name" value="Meth_synthase_dom"/>
</dbReference>
<keyword evidence="1" id="KW-0479">Metal-binding</keyword>
<gene>
    <name evidence="4" type="ORF">K1X13_12760</name>
</gene>
<dbReference type="InterPro" id="IPR036724">
    <property type="entry name" value="Cobalamin-bd_sf"/>
</dbReference>
<dbReference type="EMBL" id="JAIEZQ010000002">
    <property type="protein sequence ID" value="MBY9075696.1"/>
    <property type="molecule type" value="Genomic_DNA"/>
</dbReference>
<dbReference type="PANTHER" id="PTHR45833:SF1">
    <property type="entry name" value="METHIONINE SYNTHASE"/>
    <property type="match status" value="1"/>
</dbReference>
<evidence type="ECO:0000259" key="3">
    <source>
        <dbReference type="PROSITE" id="PS51332"/>
    </source>
</evidence>
<dbReference type="Proteomes" id="UP000754710">
    <property type="component" value="Unassembled WGS sequence"/>
</dbReference>
<dbReference type="InterPro" id="IPR050554">
    <property type="entry name" value="Met_Synthase/Corrinoid"/>
</dbReference>
<evidence type="ECO:0000256" key="1">
    <source>
        <dbReference type="ARBA" id="ARBA00022723"/>
    </source>
</evidence>
<dbReference type="InterPro" id="IPR003759">
    <property type="entry name" value="Cbl-bd_cap"/>
</dbReference>